<protein>
    <submittedName>
        <fullName evidence="2">Xylose isomerase-like protein</fullName>
    </submittedName>
</protein>
<dbReference type="EMBL" id="ML213640">
    <property type="protein sequence ID" value="TFK33852.1"/>
    <property type="molecule type" value="Genomic_DNA"/>
</dbReference>
<evidence type="ECO:0000313" key="2">
    <source>
        <dbReference type="EMBL" id="TFK33852.1"/>
    </source>
</evidence>
<proteinExistence type="predicted"/>
<evidence type="ECO:0000259" key="1">
    <source>
        <dbReference type="Pfam" id="PF01261"/>
    </source>
</evidence>
<dbReference type="GO" id="GO:0005634">
    <property type="term" value="C:nucleus"/>
    <property type="evidence" value="ECO:0007669"/>
    <property type="project" value="TreeGrafter"/>
</dbReference>
<dbReference type="SUPFAM" id="SSF51658">
    <property type="entry name" value="Xylose isomerase-like"/>
    <property type="match status" value="1"/>
</dbReference>
<reference evidence="2 3" key="1">
    <citation type="journal article" date="2019" name="Nat. Ecol. Evol.">
        <title>Megaphylogeny resolves global patterns of mushroom evolution.</title>
        <authorList>
            <person name="Varga T."/>
            <person name="Krizsan K."/>
            <person name="Foldi C."/>
            <person name="Dima B."/>
            <person name="Sanchez-Garcia M."/>
            <person name="Sanchez-Ramirez S."/>
            <person name="Szollosi G.J."/>
            <person name="Szarkandi J.G."/>
            <person name="Papp V."/>
            <person name="Albert L."/>
            <person name="Andreopoulos W."/>
            <person name="Angelini C."/>
            <person name="Antonin V."/>
            <person name="Barry K.W."/>
            <person name="Bougher N.L."/>
            <person name="Buchanan P."/>
            <person name="Buyck B."/>
            <person name="Bense V."/>
            <person name="Catcheside P."/>
            <person name="Chovatia M."/>
            <person name="Cooper J."/>
            <person name="Damon W."/>
            <person name="Desjardin D."/>
            <person name="Finy P."/>
            <person name="Geml J."/>
            <person name="Haridas S."/>
            <person name="Hughes K."/>
            <person name="Justo A."/>
            <person name="Karasinski D."/>
            <person name="Kautmanova I."/>
            <person name="Kiss B."/>
            <person name="Kocsube S."/>
            <person name="Kotiranta H."/>
            <person name="LaButti K.M."/>
            <person name="Lechner B.E."/>
            <person name="Liimatainen K."/>
            <person name="Lipzen A."/>
            <person name="Lukacs Z."/>
            <person name="Mihaltcheva S."/>
            <person name="Morgado L.N."/>
            <person name="Niskanen T."/>
            <person name="Noordeloos M.E."/>
            <person name="Ohm R.A."/>
            <person name="Ortiz-Santana B."/>
            <person name="Ovrebo C."/>
            <person name="Racz N."/>
            <person name="Riley R."/>
            <person name="Savchenko A."/>
            <person name="Shiryaev A."/>
            <person name="Soop K."/>
            <person name="Spirin V."/>
            <person name="Szebenyi C."/>
            <person name="Tomsovsky M."/>
            <person name="Tulloss R.E."/>
            <person name="Uehling J."/>
            <person name="Grigoriev I.V."/>
            <person name="Vagvolgyi C."/>
            <person name="Papp T."/>
            <person name="Martin F.M."/>
            <person name="Miettinen O."/>
            <person name="Hibbett D.S."/>
            <person name="Nagy L.G."/>
        </authorList>
    </citation>
    <scope>NUCLEOTIDE SEQUENCE [LARGE SCALE GENOMIC DNA]</scope>
    <source>
        <strain evidence="2 3">CBS 166.37</strain>
    </source>
</reference>
<dbReference type="InterPro" id="IPR036237">
    <property type="entry name" value="Xyl_isomerase-like_sf"/>
</dbReference>
<dbReference type="AlphaFoldDB" id="A0A5C3LMD3"/>
<dbReference type="GO" id="GO:0003906">
    <property type="term" value="F:DNA-(apurinic or apyrimidinic site) endonuclease activity"/>
    <property type="evidence" value="ECO:0007669"/>
    <property type="project" value="TreeGrafter"/>
</dbReference>
<dbReference type="GO" id="GO:0005739">
    <property type="term" value="C:mitochondrion"/>
    <property type="evidence" value="ECO:0007669"/>
    <property type="project" value="TreeGrafter"/>
</dbReference>
<feature type="domain" description="Xylose isomerase-like TIM barrel" evidence="1">
    <location>
        <begin position="56"/>
        <end position="118"/>
    </location>
</feature>
<dbReference type="GO" id="GO:0008081">
    <property type="term" value="F:phosphoric diester hydrolase activity"/>
    <property type="evidence" value="ECO:0007669"/>
    <property type="project" value="TreeGrafter"/>
</dbReference>
<dbReference type="Proteomes" id="UP000308652">
    <property type="component" value="Unassembled WGS sequence"/>
</dbReference>
<sequence>MAKLEKTAVVEAAIVEIEVVEEKETKSTQTTAQTQASPWKVGAHVSAAGGVENAVTNAAAIGANAFALFVKSQRKWNAPPLKQENADAFKARMKEYGYTSDVVLPHGNYLVNLGNPANTYAYFSSYLTIYYAQKLIEVCREKQEKS</sequence>
<dbReference type="GO" id="GO:0003677">
    <property type="term" value="F:DNA binding"/>
    <property type="evidence" value="ECO:0007669"/>
    <property type="project" value="InterPro"/>
</dbReference>
<dbReference type="GO" id="GO:0016853">
    <property type="term" value="F:isomerase activity"/>
    <property type="evidence" value="ECO:0007669"/>
    <property type="project" value="UniProtKB-KW"/>
</dbReference>
<gene>
    <name evidence="2" type="ORF">BDQ12DRAFT_669881</name>
</gene>
<dbReference type="GO" id="GO:0008270">
    <property type="term" value="F:zinc ion binding"/>
    <property type="evidence" value="ECO:0007669"/>
    <property type="project" value="InterPro"/>
</dbReference>
<accession>A0A5C3LMD3</accession>
<dbReference type="GO" id="GO:0006284">
    <property type="term" value="P:base-excision repair"/>
    <property type="evidence" value="ECO:0007669"/>
    <property type="project" value="TreeGrafter"/>
</dbReference>
<dbReference type="Gene3D" id="3.20.20.150">
    <property type="entry name" value="Divalent-metal-dependent TIM barrel enzymes"/>
    <property type="match status" value="1"/>
</dbReference>
<dbReference type="InterPro" id="IPR001719">
    <property type="entry name" value="AP_endonuc_2"/>
</dbReference>
<keyword evidence="3" id="KW-1185">Reference proteome</keyword>
<dbReference type="PROSITE" id="PS51432">
    <property type="entry name" value="AP_NUCLEASE_F2_4"/>
    <property type="match status" value="1"/>
</dbReference>
<organism evidence="2 3">
    <name type="scientific">Crucibulum laeve</name>
    <dbReference type="NCBI Taxonomy" id="68775"/>
    <lineage>
        <taxon>Eukaryota</taxon>
        <taxon>Fungi</taxon>
        <taxon>Dikarya</taxon>
        <taxon>Basidiomycota</taxon>
        <taxon>Agaricomycotina</taxon>
        <taxon>Agaricomycetes</taxon>
        <taxon>Agaricomycetidae</taxon>
        <taxon>Agaricales</taxon>
        <taxon>Agaricineae</taxon>
        <taxon>Nidulariaceae</taxon>
        <taxon>Crucibulum</taxon>
    </lineage>
</organism>
<dbReference type="PANTHER" id="PTHR21445:SF0">
    <property type="entry name" value="APURINIC-APYRIMIDINIC ENDONUCLEASE"/>
    <property type="match status" value="1"/>
</dbReference>
<dbReference type="OrthoDB" id="7663182at2759"/>
<dbReference type="PANTHER" id="PTHR21445">
    <property type="entry name" value="ENDONUCLEASE IV ENDODEOXYRIBONUCLEASE IV"/>
    <property type="match status" value="1"/>
</dbReference>
<name>A0A5C3LMD3_9AGAR</name>
<dbReference type="Pfam" id="PF01261">
    <property type="entry name" value="AP_endonuc_2"/>
    <property type="match status" value="1"/>
</dbReference>
<dbReference type="InterPro" id="IPR013022">
    <property type="entry name" value="Xyl_isomerase-like_TIM-brl"/>
</dbReference>
<dbReference type="STRING" id="68775.A0A5C3LMD3"/>
<evidence type="ECO:0000313" key="3">
    <source>
        <dbReference type="Proteomes" id="UP000308652"/>
    </source>
</evidence>
<keyword evidence="2" id="KW-0413">Isomerase</keyword>